<keyword evidence="1" id="KW-0808">Transferase</keyword>
<evidence type="ECO:0000313" key="2">
    <source>
        <dbReference type="Proteomes" id="UP000190285"/>
    </source>
</evidence>
<dbReference type="SUPFAM" id="SSF53335">
    <property type="entry name" value="S-adenosyl-L-methionine-dependent methyltransferases"/>
    <property type="match status" value="1"/>
</dbReference>
<gene>
    <name evidence="1" type="ORF">SAMN02194393_03396</name>
</gene>
<dbReference type="Gene3D" id="3.40.50.150">
    <property type="entry name" value="Vaccinia Virus protein VP39"/>
    <property type="match status" value="1"/>
</dbReference>
<sequence>MKYKFETNKRDYSDFSSGRVLYYAANTTAFPVRLASEVIQRSFDILEKKGAHGPFKIYDPCCGGGFLLTTIGFLYHDLISELIATDYDDKVLEIAKKNLSLLSKKGLDRRKEEIKGYIKAFGKESHMQALKSVDYLETLIKKEAIKIVCMQRDIADLSDFPIKGVNIIITDIPYGIIVDWRGGRKDPIQNLFENSYNALDKKRSVLVIIADKKSKLKHKSFERTQYFKLGKRQIAFFEPLY</sequence>
<dbReference type="Pfam" id="PF11599">
    <property type="entry name" value="AviRa"/>
    <property type="match status" value="1"/>
</dbReference>
<dbReference type="RefSeq" id="WP_079493221.1">
    <property type="nucleotide sequence ID" value="NZ_FUZT01000008.1"/>
</dbReference>
<dbReference type="EMBL" id="FUZT01000008">
    <property type="protein sequence ID" value="SKC79947.1"/>
    <property type="molecule type" value="Genomic_DNA"/>
</dbReference>
<dbReference type="OrthoDB" id="3576210at2"/>
<dbReference type="InterPro" id="IPR029063">
    <property type="entry name" value="SAM-dependent_MTases_sf"/>
</dbReference>
<dbReference type="AlphaFoldDB" id="A0A1T5LV92"/>
<dbReference type="Proteomes" id="UP000190285">
    <property type="component" value="Unassembled WGS sequence"/>
</dbReference>
<organism evidence="1 2">
    <name type="scientific">Maledivibacter halophilus</name>
    <dbReference type="NCBI Taxonomy" id="36842"/>
    <lineage>
        <taxon>Bacteria</taxon>
        <taxon>Bacillati</taxon>
        <taxon>Bacillota</taxon>
        <taxon>Clostridia</taxon>
        <taxon>Peptostreptococcales</taxon>
        <taxon>Caminicellaceae</taxon>
        <taxon>Maledivibacter</taxon>
    </lineage>
</organism>
<dbReference type="GO" id="GO:0032259">
    <property type="term" value="P:methylation"/>
    <property type="evidence" value="ECO:0007669"/>
    <property type="project" value="UniProtKB-KW"/>
</dbReference>
<dbReference type="InterPro" id="IPR024268">
    <property type="entry name" value="AviRa"/>
</dbReference>
<accession>A0A1T5LV92</accession>
<dbReference type="GO" id="GO:0008168">
    <property type="term" value="F:methyltransferase activity"/>
    <property type="evidence" value="ECO:0007669"/>
    <property type="project" value="UniProtKB-KW"/>
</dbReference>
<keyword evidence="1" id="KW-0489">Methyltransferase</keyword>
<name>A0A1T5LV92_9FIRM</name>
<evidence type="ECO:0000313" key="1">
    <source>
        <dbReference type="EMBL" id="SKC79947.1"/>
    </source>
</evidence>
<proteinExistence type="predicted"/>
<dbReference type="STRING" id="36842.SAMN02194393_03396"/>
<dbReference type="Gene3D" id="1.10.287.540">
    <property type="entry name" value="Helix hairpin bin"/>
    <property type="match status" value="1"/>
</dbReference>
<protein>
    <submittedName>
        <fullName evidence="1">rRNA methyltransferase AviRa</fullName>
    </submittedName>
</protein>
<keyword evidence="2" id="KW-1185">Reference proteome</keyword>
<reference evidence="1 2" key="1">
    <citation type="submission" date="2017-02" db="EMBL/GenBank/DDBJ databases">
        <authorList>
            <person name="Peterson S.W."/>
        </authorList>
    </citation>
    <scope>NUCLEOTIDE SEQUENCE [LARGE SCALE GENOMIC DNA]</scope>
    <source>
        <strain evidence="1 2">M1</strain>
    </source>
</reference>